<keyword evidence="2" id="KW-0808">Transferase</keyword>
<name>A0A4U6V3K8_SETVI</name>
<keyword evidence="6" id="KW-1185">Reference proteome</keyword>
<dbReference type="Pfam" id="PF02458">
    <property type="entry name" value="Transferase"/>
    <property type="match status" value="2"/>
</dbReference>
<dbReference type="InterPro" id="IPR023213">
    <property type="entry name" value="CAT-like_dom_sf"/>
</dbReference>
<dbReference type="AlphaFoldDB" id="A0A4U6V3K8"/>
<dbReference type="Gramene" id="TKW21389">
    <property type="protein sequence ID" value="TKW21389"/>
    <property type="gene ID" value="SEVIR_4G162100v2"/>
</dbReference>
<keyword evidence="3" id="KW-0012">Acyltransferase</keyword>
<evidence type="ECO:0000256" key="1">
    <source>
        <dbReference type="ARBA" id="ARBA00009861"/>
    </source>
</evidence>
<dbReference type="InterPro" id="IPR050317">
    <property type="entry name" value="Plant_Fungal_Acyltransferase"/>
</dbReference>
<dbReference type="EMBL" id="CM016555">
    <property type="protein sequence ID" value="TKW21389.1"/>
    <property type="molecule type" value="Genomic_DNA"/>
</dbReference>
<dbReference type="PANTHER" id="PTHR31642:SF13">
    <property type="entry name" value="AGMATINE HYDROXYCINNAMOYLTRANSFERASE 1"/>
    <property type="match status" value="1"/>
</dbReference>
<organism evidence="5 6">
    <name type="scientific">Setaria viridis</name>
    <name type="common">Green bristlegrass</name>
    <name type="synonym">Setaria italica subsp. viridis</name>
    <dbReference type="NCBI Taxonomy" id="4556"/>
    <lineage>
        <taxon>Eukaryota</taxon>
        <taxon>Viridiplantae</taxon>
        <taxon>Streptophyta</taxon>
        <taxon>Embryophyta</taxon>
        <taxon>Tracheophyta</taxon>
        <taxon>Spermatophyta</taxon>
        <taxon>Magnoliopsida</taxon>
        <taxon>Liliopsida</taxon>
        <taxon>Poales</taxon>
        <taxon>Poaceae</taxon>
        <taxon>PACMAD clade</taxon>
        <taxon>Panicoideae</taxon>
        <taxon>Panicodae</taxon>
        <taxon>Paniceae</taxon>
        <taxon>Cenchrinae</taxon>
        <taxon>Setaria</taxon>
    </lineage>
</organism>
<reference evidence="5" key="1">
    <citation type="submission" date="2019-03" db="EMBL/GenBank/DDBJ databases">
        <title>WGS assembly of Setaria viridis.</title>
        <authorList>
            <person name="Huang P."/>
            <person name="Jenkins J."/>
            <person name="Grimwood J."/>
            <person name="Barry K."/>
            <person name="Healey A."/>
            <person name="Mamidi S."/>
            <person name="Sreedasyam A."/>
            <person name="Shu S."/>
            <person name="Feldman M."/>
            <person name="Wu J."/>
            <person name="Yu Y."/>
            <person name="Chen C."/>
            <person name="Johnson J."/>
            <person name="Rokhsar D."/>
            <person name="Baxter I."/>
            <person name="Schmutz J."/>
            <person name="Brutnell T."/>
            <person name="Kellogg E."/>
        </authorList>
    </citation>
    <scope>NUCLEOTIDE SEQUENCE [LARGE SCALE GENOMIC DNA]</scope>
</reference>
<dbReference type="GO" id="GO:0016747">
    <property type="term" value="F:acyltransferase activity, transferring groups other than amino-acyl groups"/>
    <property type="evidence" value="ECO:0007669"/>
    <property type="project" value="TreeGrafter"/>
</dbReference>
<accession>A0A4U6V3K8</accession>
<dbReference type="OMA" id="SACDAYF"/>
<proteinExistence type="inferred from homology"/>
<evidence type="ECO:0000256" key="4">
    <source>
        <dbReference type="SAM" id="MobiDB-lite"/>
    </source>
</evidence>
<evidence type="ECO:0000256" key="3">
    <source>
        <dbReference type="ARBA" id="ARBA00023315"/>
    </source>
</evidence>
<feature type="region of interest" description="Disordered" evidence="4">
    <location>
        <begin position="133"/>
        <end position="154"/>
    </location>
</feature>
<gene>
    <name evidence="5" type="ORF">SEVIR_4G162100v2</name>
</gene>
<dbReference type="Proteomes" id="UP000298652">
    <property type="component" value="Chromosome 4"/>
</dbReference>
<evidence type="ECO:0000313" key="6">
    <source>
        <dbReference type="Proteomes" id="UP000298652"/>
    </source>
</evidence>
<evidence type="ECO:0000256" key="2">
    <source>
        <dbReference type="ARBA" id="ARBA00022679"/>
    </source>
</evidence>
<sequence>MTRPAHQPIAHAPCFTTAAAEHAFASTPGSVAASASPVTQMAAQGSSTPSIETQYPFDEGARFVEATADVTLDSVMTPLQPAPELLRLHPSGDGHTRFACGSLVVGFTAHHVVADSRATSNFFVSWSQATRGVPVDPAPVRDRAPPSSGPATRPLVEFDHRHLEFKPRTDVGGIHAGDEEVAMHKVHMSREFISKIKAKASPHGAVPGGPPLPVHDDGPRAGRAPGTTLLMAVDGRARMDPQVPDGYTGNVVLWARPTATAGDLVTKPLRHAVELVHRVVNRVEDEDAYFKSFIDFASSGAVEEERLVPTADAEEIGDDPEHRAGSFWELDFGGGQPFFFMPSYLPAKGLLILLSSFYGDGSVDAYVGLYSRDMDTFKSCCYYMDDD</sequence>
<evidence type="ECO:0000313" key="5">
    <source>
        <dbReference type="EMBL" id="TKW21389.1"/>
    </source>
</evidence>
<dbReference type="Gene3D" id="3.30.559.10">
    <property type="entry name" value="Chloramphenicol acetyltransferase-like domain"/>
    <property type="match status" value="2"/>
</dbReference>
<protein>
    <submittedName>
        <fullName evidence="5">Uncharacterized protein</fullName>
    </submittedName>
</protein>
<dbReference type="PANTHER" id="PTHR31642">
    <property type="entry name" value="TRICHOTHECENE 3-O-ACETYLTRANSFERASE"/>
    <property type="match status" value="1"/>
</dbReference>
<comment type="similarity">
    <text evidence="1">Belongs to the plant acyltransferase family.</text>
</comment>